<name>A0ABV3R2L5_9HYPH</name>
<proteinExistence type="predicted"/>
<dbReference type="Pfam" id="PF04955">
    <property type="entry name" value="HupE_UreJ"/>
    <property type="match status" value="1"/>
</dbReference>
<feature type="transmembrane region" description="Helical" evidence="1">
    <location>
        <begin position="180"/>
        <end position="198"/>
    </location>
</feature>
<feature type="chain" id="PRO_5047458671" evidence="2">
    <location>
        <begin position="22"/>
        <end position="200"/>
    </location>
</feature>
<dbReference type="InterPro" id="IPR007038">
    <property type="entry name" value="HupE_UreJ"/>
</dbReference>
<feature type="transmembrane region" description="Helical" evidence="1">
    <location>
        <begin position="66"/>
        <end position="91"/>
    </location>
</feature>
<keyword evidence="4" id="KW-1185">Reference proteome</keyword>
<keyword evidence="1" id="KW-1133">Transmembrane helix</keyword>
<evidence type="ECO:0000256" key="2">
    <source>
        <dbReference type="SAM" id="SignalP"/>
    </source>
</evidence>
<keyword evidence="1" id="KW-0812">Transmembrane</keyword>
<protein>
    <submittedName>
        <fullName evidence="3">HupE/UreJ family protein</fullName>
    </submittedName>
</protein>
<comment type="caution">
    <text evidence="3">The sequence shown here is derived from an EMBL/GenBank/DDBJ whole genome shotgun (WGS) entry which is preliminary data.</text>
</comment>
<evidence type="ECO:0000313" key="4">
    <source>
        <dbReference type="Proteomes" id="UP001556196"/>
    </source>
</evidence>
<feature type="transmembrane region" description="Helical" evidence="1">
    <location>
        <begin position="37"/>
        <end position="59"/>
    </location>
</feature>
<feature type="signal peptide" evidence="2">
    <location>
        <begin position="1"/>
        <end position="21"/>
    </location>
</feature>
<dbReference type="RefSeq" id="WP_367724470.1">
    <property type="nucleotide sequence ID" value="NZ_JBFOCI010000004.1"/>
</dbReference>
<organism evidence="3 4">
    <name type="scientific">Mesorhizobium marinum</name>
    <dbReference type="NCBI Taxonomy" id="3228790"/>
    <lineage>
        <taxon>Bacteria</taxon>
        <taxon>Pseudomonadati</taxon>
        <taxon>Pseudomonadota</taxon>
        <taxon>Alphaproteobacteria</taxon>
        <taxon>Hyphomicrobiales</taxon>
        <taxon>Phyllobacteriaceae</taxon>
        <taxon>Mesorhizobium</taxon>
    </lineage>
</organism>
<gene>
    <name evidence="3" type="ORF">ABUE31_15030</name>
</gene>
<accession>A0ABV3R2L5</accession>
<dbReference type="EMBL" id="JBFOCI010000004">
    <property type="protein sequence ID" value="MEW9807305.1"/>
    <property type="molecule type" value="Genomic_DNA"/>
</dbReference>
<feature type="transmembrane region" description="Helical" evidence="1">
    <location>
        <begin position="97"/>
        <end position="130"/>
    </location>
</feature>
<feature type="transmembrane region" description="Helical" evidence="1">
    <location>
        <begin position="142"/>
        <end position="168"/>
    </location>
</feature>
<keyword evidence="2" id="KW-0732">Signal</keyword>
<reference evidence="3 4" key="1">
    <citation type="submission" date="2024-06" db="EMBL/GenBank/DDBJ databases">
        <authorList>
            <person name="Tuo L."/>
        </authorList>
    </citation>
    <scope>NUCLEOTIDE SEQUENCE [LARGE SCALE GENOMIC DNA]</scope>
    <source>
        <strain evidence="3 4">ZMM04-5</strain>
    </source>
</reference>
<evidence type="ECO:0000256" key="1">
    <source>
        <dbReference type="SAM" id="Phobius"/>
    </source>
</evidence>
<keyword evidence="1" id="KW-0472">Membrane</keyword>
<dbReference type="PIRSF" id="PIRSF016919">
    <property type="entry name" value="HupE_UreJ"/>
    <property type="match status" value="1"/>
</dbReference>
<evidence type="ECO:0000313" key="3">
    <source>
        <dbReference type="EMBL" id="MEW9807305.1"/>
    </source>
</evidence>
<dbReference type="Proteomes" id="UP001556196">
    <property type="component" value="Unassembled WGS sequence"/>
</dbReference>
<sequence length="200" mass="19303">MIRRLAATAALLAASAAPAMAHLDPAEHGSFLAGVSHPLFGADHVLAMVAVGLWAALLSRAAGGRALWLVPGAFVAAMALGFAAAIAGMALPTVEPIILASVVIVGLLAAAALDMPAGPAMALVGSFAIFHGHAHGGELGGAGALAFGAGFAVATTALHAAGIALALGTARFFNEDVGSAATRLAGGATALGGLWLAFGA</sequence>